<keyword evidence="9" id="KW-1185">Reference proteome</keyword>
<evidence type="ECO:0000256" key="4">
    <source>
        <dbReference type="ARBA" id="ARBA00022777"/>
    </source>
</evidence>
<evidence type="ECO:0000259" key="7">
    <source>
        <dbReference type="Pfam" id="PF00696"/>
    </source>
</evidence>
<evidence type="ECO:0000256" key="5">
    <source>
        <dbReference type="NCBIfam" id="TIGR00746"/>
    </source>
</evidence>
<reference evidence="8 9" key="1">
    <citation type="submission" date="2017-03" db="EMBL/GenBank/DDBJ databases">
        <authorList>
            <person name="Afonso C.L."/>
            <person name="Miller P.J."/>
            <person name="Scott M.A."/>
            <person name="Spackman E."/>
            <person name="Goraichik I."/>
            <person name="Dimitrov K.M."/>
            <person name="Suarez D.L."/>
            <person name="Swayne D.E."/>
        </authorList>
    </citation>
    <scope>NUCLEOTIDE SEQUENCE [LARGE SCALE GENOMIC DNA]</scope>
    <source>
        <strain evidence="8 9">CECT 8110</strain>
    </source>
</reference>
<dbReference type="AlphaFoldDB" id="A0A1X6ZB68"/>
<dbReference type="GO" id="GO:0008804">
    <property type="term" value="F:carbamate kinase activity"/>
    <property type="evidence" value="ECO:0007669"/>
    <property type="project" value="UniProtKB-UniRule"/>
</dbReference>
<dbReference type="GO" id="GO:0019546">
    <property type="term" value="P:L-arginine deiminase pathway"/>
    <property type="evidence" value="ECO:0007669"/>
    <property type="project" value="TreeGrafter"/>
</dbReference>
<keyword evidence="3 6" id="KW-0808">Transferase</keyword>
<dbReference type="CDD" id="cd04235">
    <property type="entry name" value="AAK_CK"/>
    <property type="match status" value="1"/>
</dbReference>
<dbReference type="NCBIfam" id="TIGR00746">
    <property type="entry name" value="arcC"/>
    <property type="match status" value="1"/>
</dbReference>
<dbReference type="PRINTS" id="PR01469">
    <property type="entry name" value="CARBMTKINASE"/>
</dbReference>
<comment type="pathway">
    <text evidence="1">Amino-acid degradation; L-arginine degradation via ADI pathway.</text>
</comment>
<proteinExistence type="inferred from homology"/>
<dbReference type="GO" id="GO:0005829">
    <property type="term" value="C:cytosol"/>
    <property type="evidence" value="ECO:0007669"/>
    <property type="project" value="TreeGrafter"/>
</dbReference>
<dbReference type="PANTHER" id="PTHR30409:SF1">
    <property type="entry name" value="CARBAMATE KINASE-RELATED"/>
    <property type="match status" value="1"/>
</dbReference>
<gene>
    <name evidence="8" type="primary">arcC1</name>
    <name evidence="8" type="ORF">ROH8110_02455</name>
</gene>
<dbReference type="InterPro" id="IPR003964">
    <property type="entry name" value="Carb_kinase"/>
</dbReference>
<dbReference type="OrthoDB" id="9766717at2"/>
<dbReference type="PANTHER" id="PTHR30409">
    <property type="entry name" value="CARBAMATE KINASE"/>
    <property type="match status" value="1"/>
</dbReference>
<evidence type="ECO:0000256" key="3">
    <source>
        <dbReference type="ARBA" id="ARBA00022679"/>
    </source>
</evidence>
<evidence type="ECO:0000256" key="6">
    <source>
        <dbReference type="PIRNR" id="PIRNR000723"/>
    </source>
</evidence>
<dbReference type="Proteomes" id="UP000193207">
    <property type="component" value="Unassembled WGS sequence"/>
</dbReference>
<dbReference type="PIRSF" id="PIRSF000723">
    <property type="entry name" value="Carbamate_kin"/>
    <property type="match status" value="1"/>
</dbReference>
<dbReference type="SUPFAM" id="SSF53633">
    <property type="entry name" value="Carbamate kinase-like"/>
    <property type="match status" value="1"/>
</dbReference>
<evidence type="ECO:0000313" key="9">
    <source>
        <dbReference type="Proteomes" id="UP000193207"/>
    </source>
</evidence>
<evidence type="ECO:0000256" key="1">
    <source>
        <dbReference type="ARBA" id="ARBA00004850"/>
    </source>
</evidence>
<dbReference type="Gene3D" id="3.40.1160.10">
    <property type="entry name" value="Acetylglutamate kinase-like"/>
    <property type="match status" value="1"/>
</dbReference>
<evidence type="ECO:0000256" key="2">
    <source>
        <dbReference type="ARBA" id="ARBA00011066"/>
    </source>
</evidence>
<feature type="domain" description="Aspartate/glutamate/uridylate kinase" evidence="7">
    <location>
        <begin position="1"/>
        <end position="276"/>
    </location>
</feature>
<comment type="similarity">
    <text evidence="2 6">Belongs to the carbamate kinase family.</text>
</comment>
<dbReference type="NCBIfam" id="NF009008">
    <property type="entry name" value="PRK12354.1"/>
    <property type="match status" value="1"/>
</dbReference>
<dbReference type="RefSeq" id="WP_085818070.1">
    <property type="nucleotide sequence ID" value="NZ_FWFU01000003.1"/>
</dbReference>
<dbReference type="InterPro" id="IPR001048">
    <property type="entry name" value="Asp/Glu/Uridylate_kinase"/>
</dbReference>
<evidence type="ECO:0000313" key="8">
    <source>
        <dbReference type="EMBL" id="SLN46063.1"/>
    </source>
</evidence>
<accession>A0A1X6ZB68</accession>
<name>A0A1X6ZB68_9RHOB</name>
<dbReference type="EMBL" id="FWFU01000003">
    <property type="protein sequence ID" value="SLN46063.1"/>
    <property type="molecule type" value="Genomic_DNA"/>
</dbReference>
<sequence length="304" mass="32118">MLVVAALGGNALLRRGEPLTAETQRTNVATAAASLAQIIEAGHQLVVTHGNGPQIGLLALQGAAYKPDEVFPLDVLGAETDGMIGYLIEQELENALGHDRPVATLLTQVEVDPKDPAFARPTKFIGPVYDKAEAERLAQARSWSIAADGAHWRRVVPSPMPMDIPDLRVLQLLLEQDVTLICAGGGGIPVVRRPDGSLIGIEAVIDKDHATALLAHKLNADALLLLTDVEAVFRDFGTEAQSAIDRITPEDAGHLDLPDGSMAPKVAAAATFVSGRNRFACVGRLEDALAMLQGRAGTMIAEAD</sequence>
<dbReference type="InterPro" id="IPR036393">
    <property type="entry name" value="AceGlu_kinase-like_sf"/>
</dbReference>
<dbReference type="FunFam" id="3.40.1160.10:FF:000007">
    <property type="entry name" value="Carbamate kinase"/>
    <property type="match status" value="1"/>
</dbReference>
<protein>
    <recommendedName>
        <fullName evidence="5 6">Carbamate kinase</fullName>
    </recommendedName>
</protein>
<dbReference type="Pfam" id="PF00696">
    <property type="entry name" value="AA_kinase"/>
    <property type="match status" value="1"/>
</dbReference>
<organism evidence="8 9">
    <name type="scientific">Roseovarius halotolerans</name>
    <dbReference type="NCBI Taxonomy" id="505353"/>
    <lineage>
        <taxon>Bacteria</taxon>
        <taxon>Pseudomonadati</taxon>
        <taxon>Pseudomonadota</taxon>
        <taxon>Alphaproteobacteria</taxon>
        <taxon>Rhodobacterales</taxon>
        <taxon>Roseobacteraceae</taxon>
        <taxon>Roseovarius</taxon>
    </lineage>
</organism>
<keyword evidence="4 6" id="KW-0418">Kinase</keyword>